<dbReference type="PRINTS" id="PR00039">
    <property type="entry name" value="HTHLYSR"/>
</dbReference>
<dbReference type="Pfam" id="PF03466">
    <property type="entry name" value="LysR_substrate"/>
    <property type="match status" value="1"/>
</dbReference>
<dbReference type="Pfam" id="PF00126">
    <property type="entry name" value="HTH_1"/>
    <property type="match status" value="1"/>
</dbReference>
<organism evidence="6 7">
    <name type="scientific">Aciditerrimonas ferrireducens</name>
    <dbReference type="NCBI Taxonomy" id="667306"/>
    <lineage>
        <taxon>Bacteria</taxon>
        <taxon>Bacillati</taxon>
        <taxon>Actinomycetota</taxon>
        <taxon>Acidimicrobiia</taxon>
        <taxon>Acidimicrobiales</taxon>
        <taxon>Acidimicrobiaceae</taxon>
        <taxon>Aciditerrimonas</taxon>
    </lineage>
</organism>
<evidence type="ECO:0000313" key="6">
    <source>
        <dbReference type="EMBL" id="MFC0080781.1"/>
    </source>
</evidence>
<comment type="caution">
    <text evidence="6">The sequence shown here is derived from an EMBL/GenBank/DDBJ whole genome shotgun (WGS) entry which is preliminary data.</text>
</comment>
<reference evidence="6 7" key="1">
    <citation type="submission" date="2024-09" db="EMBL/GenBank/DDBJ databases">
        <authorList>
            <person name="Sun Q."/>
            <person name="Mori K."/>
        </authorList>
    </citation>
    <scope>NUCLEOTIDE SEQUENCE [LARGE SCALE GENOMIC DNA]</scope>
    <source>
        <strain evidence="6 7">JCM 15389</strain>
    </source>
</reference>
<dbReference type="PANTHER" id="PTHR30346">
    <property type="entry name" value="TRANSCRIPTIONAL DUAL REGULATOR HCAR-RELATED"/>
    <property type="match status" value="1"/>
</dbReference>
<evidence type="ECO:0000256" key="2">
    <source>
        <dbReference type="ARBA" id="ARBA00023015"/>
    </source>
</evidence>
<protein>
    <submittedName>
        <fullName evidence="6">LysR family transcriptional regulator</fullName>
    </submittedName>
</protein>
<evidence type="ECO:0000313" key="7">
    <source>
        <dbReference type="Proteomes" id="UP001589788"/>
    </source>
</evidence>
<dbReference type="Proteomes" id="UP001589788">
    <property type="component" value="Unassembled WGS sequence"/>
</dbReference>
<dbReference type="CDD" id="cd05466">
    <property type="entry name" value="PBP2_LTTR_substrate"/>
    <property type="match status" value="1"/>
</dbReference>
<evidence type="ECO:0000256" key="4">
    <source>
        <dbReference type="ARBA" id="ARBA00023163"/>
    </source>
</evidence>
<proteinExistence type="inferred from homology"/>
<dbReference type="SUPFAM" id="SSF46785">
    <property type="entry name" value="Winged helix' DNA-binding domain"/>
    <property type="match status" value="1"/>
</dbReference>
<evidence type="ECO:0000256" key="3">
    <source>
        <dbReference type="ARBA" id="ARBA00023125"/>
    </source>
</evidence>
<dbReference type="Gene3D" id="3.40.190.290">
    <property type="match status" value="1"/>
</dbReference>
<dbReference type="InterPro" id="IPR036390">
    <property type="entry name" value="WH_DNA-bd_sf"/>
</dbReference>
<dbReference type="InterPro" id="IPR000847">
    <property type="entry name" value="LysR_HTH_N"/>
</dbReference>
<evidence type="ECO:0000256" key="1">
    <source>
        <dbReference type="ARBA" id="ARBA00009437"/>
    </source>
</evidence>
<sequence length="322" mass="33825">MELRDLEVFVACVELGSMTRAAKQCHMVQSAVSQAVARLERACGLPLLERQPGGVRPTEAGEVLTVHARGLLTAMGRAREDMQALAGLEKGTMRLGVLHTATPLVLAPLLQTLRNRHPGLRLQLQETSVAGLVDGLEAGTLDVGVVFLPATFPKFHVVPLAAVRLVVIGGDGVWSGSEDVNLATLREAAWVSFPPDNPGRRWLDESCAAAGFTPVIAAEVGSFIQLKEFVAAGVGLGMVPAGSVKAERAAGFLTGVSFSPVTDVRLGYVYRSPQLGITPSTLRRLLEETLGAMAPDVEGRAGALFQEGPARVVDGGSFSSAS</sequence>
<dbReference type="Gene3D" id="1.10.10.10">
    <property type="entry name" value="Winged helix-like DNA-binding domain superfamily/Winged helix DNA-binding domain"/>
    <property type="match status" value="1"/>
</dbReference>
<dbReference type="InterPro" id="IPR005119">
    <property type="entry name" value="LysR_subst-bd"/>
</dbReference>
<keyword evidence="7" id="KW-1185">Reference proteome</keyword>
<dbReference type="PROSITE" id="PS50931">
    <property type="entry name" value="HTH_LYSR"/>
    <property type="match status" value="1"/>
</dbReference>
<dbReference type="InterPro" id="IPR036388">
    <property type="entry name" value="WH-like_DNA-bd_sf"/>
</dbReference>
<name>A0ABV6BZC8_9ACTN</name>
<evidence type="ECO:0000259" key="5">
    <source>
        <dbReference type="PROSITE" id="PS50931"/>
    </source>
</evidence>
<accession>A0ABV6BZC8</accession>
<dbReference type="EMBL" id="JBHLYQ010000005">
    <property type="protein sequence ID" value="MFC0080781.1"/>
    <property type="molecule type" value="Genomic_DNA"/>
</dbReference>
<comment type="similarity">
    <text evidence="1">Belongs to the LysR transcriptional regulatory family.</text>
</comment>
<dbReference type="PANTHER" id="PTHR30346:SF29">
    <property type="entry name" value="LYSR SUBSTRATE-BINDING"/>
    <property type="match status" value="1"/>
</dbReference>
<keyword evidence="3" id="KW-0238">DNA-binding</keyword>
<gene>
    <name evidence="6" type="ORF">ACFFRE_01240</name>
</gene>
<keyword evidence="2" id="KW-0805">Transcription regulation</keyword>
<keyword evidence="4" id="KW-0804">Transcription</keyword>
<dbReference type="SUPFAM" id="SSF53850">
    <property type="entry name" value="Periplasmic binding protein-like II"/>
    <property type="match status" value="1"/>
</dbReference>
<feature type="domain" description="HTH lysR-type" evidence="5">
    <location>
        <begin position="1"/>
        <end position="58"/>
    </location>
</feature>